<dbReference type="EMBL" id="JARKIE010000343">
    <property type="protein sequence ID" value="KAJ7652877.1"/>
    <property type="molecule type" value="Genomic_DNA"/>
</dbReference>
<evidence type="ECO:0000313" key="3">
    <source>
        <dbReference type="Proteomes" id="UP001221757"/>
    </source>
</evidence>
<organism evidence="2 3">
    <name type="scientific">Mycena rosella</name>
    <name type="common">Pink bonnet</name>
    <name type="synonym">Agaricus rosellus</name>
    <dbReference type="NCBI Taxonomy" id="1033263"/>
    <lineage>
        <taxon>Eukaryota</taxon>
        <taxon>Fungi</taxon>
        <taxon>Dikarya</taxon>
        <taxon>Basidiomycota</taxon>
        <taxon>Agaricomycotina</taxon>
        <taxon>Agaricomycetes</taxon>
        <taxon>Agaricomycetidae</taxon>
        <taxon>Agaricales</taxon>
        <taxon>Marasmiineae</taxon>
        <taxon>Mycenaceae</taxon>
        <taxon>Mycena</taxon>
    </lineage>
</organism>
<evidence type="ECO:0000313" key="2">
    <source>
        <dbReference type="EMBL" id="KAJ7652877.1"/>
    </source>
</evidence>
<name>A0AAD7CPF3_MYCRO</name>
<protein>
    <submittedName>
        <fullName evidence="2">Uncharacterized protein</fullName>
    </submittedName>
</protein>
<proteinExistence type="predicted"/>
<feature type="region of interest" description="Disordered" evidence="1">
    <location>
        <begin position="349"/>
        <end position="384"/>
    </location>
</feature>
<sequence>MSPSIVFFELNPPSVTVLTSMRLAVPHCTSPLHVASPLEDRQRLDAYPFYPPLHHPLDTAIRRCFFTPPHLILHSSSSLLPLHTLTLRNKLELSRLQLEAHTHWCCLVLSSMAKANLVRRSDRWQDTKLVAPSWNVQHLNLGFLKFLNVWTQTRTPKRSNTFAGTRVTVNVFLPPIIKTSKARRRSLSNELLKGLFPETEHDLYSPGPSLKRRVPSQSCVWCRQTGPNPSPMCLSSAGAENVFSFTPSPLDAFNVDGALQMILIEVHLLNLPAALAASRARFLYTTLRQHLAPLHERARYAATGVVFLLEKYAFAPEHVGWKTMGKAVFMHAYGNEVLAQYNVPSEEEIAALSDSDADDEEEEEEETDLADTNSEMEVDNELNG</sequence>
<keyword evidence="3" id="KW-1185">Reference proteome</keyword>
<dbReference type="AlphaFoldDB" id="A0AAD7CPF3"/>
<comment type="caution">
    <text evidence="2">The sequence shown here is derived from an EMBL/GenBank/DDBJ whole genome shotgun (WGS) entry which is preliminary data.</text>
</comment>
<gene>
    <name evidence="2" type="ORF">B0H17DRAFT_1214858</name>
</gene>
<reference evidence="2" key="1">
    <citation type="submission" date="2023-03" db="EMBL/GenBank/DDBJ databases">
        <title>Massive genome expansion in bonnet fungi (Mycena s.s.) driven by repeated elements and novel gene families across ecological guilds.</title>
        <authorList>
            <consortium name="Lawrence Berkeley National Laboratory"/>
            <person name="Harder C.B."/>
            <person name="Miyauchi S."/>
            <person name="Viragh M."/>
            <person name="Kuo A."/>
            <person name="Thoen E."/>
            <person name="Andreopoulos B."/>
            <person name="Lu D."/>
            <person name="Skrede I."/>
            <person name="Drula E."/>
            <person name="Henrissat B."/>
            <person name="Morin E."/>
            <person name="Kohler A."/>
            <person name="Barry K."/>
            <person name="LaButti K."/>
            <person name="Morin E."/>
            <person name="Salamov A."/>
            <person name="Lipzen A."/>
            <person name="Mereny Z."/>
            <person name="Hegedus B."/>
            <person name="Baldrian P."/>
            <person name="Stursova M."/>
            <person name="Weitz H."/>
            <person name="Taylor A."/>
            <person name="Grigoriev I.V."/>
            <person name="Nagy L.G."/>
            <person name="Martin F."/>
            <person name="Kauserud H."/>
        </authorList>
    </citation>
    <scope>NUCLEOTIDE SEQUENCE</scope>
    <source>
        <strain evidence="2">CBHHK067</strain>
    </source>
</reference>
<evidence type="ECO:0000256" key="1">
    <source>
        <dbReference type="SAM" id="MobiDB-lite"/>
    </source>
</evidence>
<accession>A0AAD7CPF3</accession>
<dbReference type="Proteomes" id="UP001221757">
    <property type="component" value="Unassembled WGS sequence"/>
</dbReference>